<sequence>MTRRLSRIAVGINHAQDRQPLLATHIGTTCRPSRQGLPRDAPKMNPCPLNHTFLTSGRVVSDLRPTGSSATIVLLCSHRSFVGTQRSSLMDNPLPTLPVLRSLRTRTSLYFSASSRSQPRAYAVFHRRLLPALYTDPLDEYWALVHGVVLWDIGTEIPIEVRGPDALALLDWATTRDLTRCPVGECRYVFVTDQHGGIVNDPVVVRLAEDIFWLMPSDSDLLLWLRALAAATQLDVTIRPVDTAPLQIRGPRAREVIAALAGPSLAELPYYRVACTRIDEFDVVVTRTGFSGELGYELMPLNGSHSGPRFWEHLLTVGKPFGLRVAAPSHIRRIEAGIFSYGIDITLETNPYELTGYEWMVNLRKPQFVGREALIQIASEGPQCKVVGFILTGDPPTDLRDGLLLEPLPVRLPGGREPIGRVTSACWSPQVGRVIGFARVPFSHAQPGSELEVLTAEGWRAARVVPIPFVDPEKRRVKA</sequence>
<proteinExistence type="predicted"/>
<dbReference type="InterPro" id="IPR028896">
    <property type="entry name" value="GcvT/YgfZ/DmdA"/>
</dbReference>
<evidence type="ECO:0000313" key="3">
    <source>
        <dbReference type="EMBL" id="HEF63994.1"/>
    </source>
</evidence>
<dbReference type="InterPro" id="IPR006222">
    <property type="entry name" value="GCVT_N"/>
</dbReference>
<organism evidence="3">
    <name type="scientific">Thermomicrobium roseum</name>
    <dbReference type="NCBI Taxonomy" id="500"/>
    <lineage>
        <taxon>Bacteria</taxon>
        <taxon>Pseudomonadati</taxon>
        <taxon>Thermomicrobiota</taxon>
        <taxon>Thermomicrobia</taxon>
        <taxon>Thermomicrobiales</taxon>
        <taxon>Thermomicrobiaceae</taxon>
        <taxon>Thermomicrobium</taxon>
    </lineage>
</organism>
<dbReference type="Pfam" id="PF08669">
    <property type="entry name" value="GCV_T_C"/>
    <property type="match status" value="1"/>
</dbReference>
<gene>
    <name evidence="3" type="ORF">ENP47_00050</name>
</gene>
<dbReference type="Pfam" id="PF01571">
    <property type="entry name" value="GCV_T"/>
    <property type="match status" value="1"/>
</dbReference>
<dbReference type="EMBL" id="DSJL01000001">
    <property type="protein sequence ID" value="HEF63994.1"/>
    <property type="molecule type" value="Genomic_DNA"/>
</dbReference>
<dbReference type="SUPFAM" id="SSF101790">
    <property type="entry name" value="Aminomethyltransferase beta-barrel domain"/>
    <property type="match status" value="1"/>
</dbReference>
<evidence type="ECO:0000259" key="1">
    <source>
        <dbReference type="Pfam" id="PF01571"/>
    </source>
</evidence>
<reference evidence="3" key="1">
    <citation type="journal article" date="2020" name="mSystems">
        <title>Genome- and Community-Level Interaction Insights into Carbon Utilization and Element Cycling Functions of Hydrothermarchaeota in Hydrothermal Sediment.</title>
        <authorList>
            <person name="Zhou Z."/>
            <person name="Liu Y."/>
            <person name="Xu W."/>
            <person name="Pan J."/>
            <person name="Luo Z.H."/>
            <person name="Li M."/>
        </authorList>
    </citation>
    <scope>NUCLEOTIDE SEQUENCE [LARGE SCALE GENOMIC DNA]</scope>
    <source>
        <strain evidence="3">SpSt-222</strain>
    </source>
</reference>
<dbReference type="InterPro" id="IPR027266">
    <property type="entry name" value="TrmE/GcvT-like"/>
</dbReference>
<dbReference type="InterPro" id="IPR029043">
    <property type="entry name" value="GcvT/YgfZ_C"/>
</dbReference>
<dbReference type="Gene3D" id="3.30.1360.120">
    <property type="entry name" value="Probable tRNA modification gtpase trme, domain 1"/>
    <property type="match status" value="1"/>
</dbReference>
<comment type="caution">
    <text evidence="3">The sequence shown here is derived from an EMBL/GenBank/DDBJ whole genome shotgun (WGS) entry which is preliminary data.</text>
</comment>
<dbReference type="InterPro" id="IPR013977">
    <property type="entry name" value="GcvT_C"/>
</dbReference>
<dbReference type="PANTHER" id="PTHR43757:SF2">
    <property type="entry name" value="AMINOMETHYLTRANSFERASE, MITOCHONDRIAL"/>
    <property type="match status" value="1"/>
</dbReference>
<evidence type="ECO:0000259" key="2">
    <source>
        <dbReference type="Pfam" id="PF08669"/>
    </source>
</evidence>
<accession>A0A7C1JWP0</accession>
<name>A0A7C1JWP0_THERO</name>
<dbReference type="AlphaFoldDB" id="A0A7C1JWP0"/>
<protein>
    <submittedName>
        <fullName evidence="3">Aminomethyl transferase family protein</fullName>
    </submittedName>
</protein>
<feature type="domain" description="Aminomethyltransferase C-terminal" evidence="2">
    <location>
        <begin position="410"/>
        <end position="471"/>
    </location>
</feature>
<dbReference type="SUPFAM" id="SSF103025">
    <property type="entry name" value="Folate-binding domain"/>
    <property type="match status" value="1"/>
</dbReference>
<dbReference type="GO" id="GO:0016740">
    <property type="term" value="F:transferase activity"/>
    <property type="evidence" value="ECO:0007669"/>
    <property type="project" value="UniProtKB-KW"/>
</dbReference>
<feature type="domain" description="GCVT N-terminal" evidence="1">
    <location>
        <begin position="138"/>
        <end position="365"/>
    </location>
</feature>
<keyword evidence="3" id="KW-0808">Transferase</keyword>
<dbReference type="PANTHER" id="PTHR43757">
    <property type="entry name" value="AMINOMETHYLTRANSFERASE"/>
    <property type="match status" value="1"/>
</dbReference>